<dbReference type="SUPFAM" id="SSF47384">
    <property type="entry name" value="Homodimeric domain of signal transducing histidine kinase"/>
    <property type="match status" value="1"/>
</dbReference>
<keyword evidence="11 17" id="KW-1133">Transmembrane helix</keyword>
<evidence type="ECO:0000256" key="4">
    <source>
        <dbReference type="ARBA" id="ARBA00022475"/>
    </source>
</evidence>
<dbReference type="InterPro" id="IPR013767">
    <property type="entry name" value="PAS_fold"/>
</dbReference>
<dbReference type="InterPro" id="IPR004358">
    <property type="entry name" value="Sig_transdc_His_kin-like_C"/>
</dbReference>
<evidence type="ECO:0000256" key="2">
    <source>
        <dbReference type="ARBA" id="ARBA00004651"/>
    </source>
</evidence>
<evidence type="ECO:0000259" key="19">
    <source>
        <dbReference type="PROSITE" id="PS50110"/>
    </source>
</evidence>
<evidence type="ECO:0000256" key="8">
    <source>
        <dbReference type="ARBA" id="ARBA00022741"/>
    </source>
</evidence>
<dbReference type="SUPFAM" id="SSF55785">
    <property type="entry name" value="PYP-like sensor domain (PAS domain)"/>
    <property type="match status" value="1"/>
</dbReference>
<feature type="domain" description="Histidine kinase" evidence="18">
    <location>
        <begin position="537"/>
        <end position="755"/>
    </location>
</feature>
<feature type="region of interest" description="Disordered" evidence="16">
    <location>
        <begin position="1017"/>
        <end position="1065"/>
    </location>
</feature>
<dbReference type="PANTHER" id="PTHR45339:SF1">
    <property type="entry name" value="HYBRID SIGNAL TRANSDUCTION HISTIDINE KINASE J"/>
    <property type="match status" value="1"/>
</dbReference>
<evidence type="ECO:0000256" key="5">
    <source>
        <dbReference type="ARBA" id="ARBA00022553"/>
    </source>
</evidence>
<sequence>MSLKQKLLLPLFALAIVVLSLNQWLILPKVSRYLEEQFLTSHNNSVDLFYDISHHYLIDDPDLPLFKHLVADVLKTNADWRQINILLDDQSLSFPVKLSHILPSDQALRIRRAVAEPFPLVISVLIDKQQILIERERIETTIHAVIGAMLFVLCLIAWFQSVLITRPIKALSDAAIEMARGNFELDIRSARSDELGVLTKSFLSMKDSIRDYRQRLVGDWKQVQNVFENAQSAIVTVNIVGEIIATNKAAIHTFSADSETILYRNIYDFIPNINLREHFMLPMKEVTTAFNISCERDSGKSFMAEVSVNSYVLDGELQVVIVIRDIDSEVSSLKEVKRRQQQIELINRVHSVFIQNKSPENIFGAVLPDLLAMTKSKLGFIGEYTRDGEDYRLTILSGKAVDPSRELDDFIGCYVGQSVELRKPNSFFSRVGAGEFILDNVNSLHITTVDNHPVISNYIGIPIIMGSEVIGIIGLANASQGYEKSIFDDLAPLNSTYGQIIDALREDRVRVAQRQELEIAKEKAEEANKAKSSFLATMSHEIRTPMNGVLGMLYLLNKTALTTRQKGYVDTACSSGEVLLALINDILDFSKMEADKLELEQIPFNFQKVAEGAIAIMAKTASEKQVRLINNIPLTLPYKLLGDKNRLKQVLTNLVSNAVKFTHRGEVVVTAGYDDGVLTVSVKDTGIGIPMDKKALLFEAFSQVDSSHTRRFGGTGLGLAISQYMIRAMGAEIQVESETGQGSEFSFSVNLPVVDAGIDNRFDPRLALARVALVSCNEVVATSLEAKLRQMGVKEIHLLKGDVFLTDLLRHLQSEGQPLFVVLDGPSMRGQKGIQIFERIPPETMNMSVLLIDCMQESLERVHSDQVIQTPVRNNEFQQALTELVTGEQTVQSIDVDDAPELRGIRVLVAEDNRVNQEVAQAVLEELGIETHIVENGREAVERVQQLRFDLVLMDIQMPEMDGLEAARTIRALGGKYETLPIIAMTANALSGDARISHEAGMDGHLTKPIDPPAVWSTLDQWCGSGNPASDTDENTSDDDVGNSCPKPDNKRAPDPAELSYLPSQMPGLNLSDGLDRVLGDKRLYLGILESFQDSYERSADDLNAALVARNWSELQQFSHSVKGSCANIGAIDASIKGAVLEKALKSHQLDDIDILVAELSESLSVLLTSINRVLLTYSSDSPEVKADRLSADELLEKIRELEEIIDSDYGCAVAGLNNLMMMNTDFIDELKKLNTILGRFDVASSKQALKSLRLQIEDLV</sequence>
<dbReference type="SMART" id="SM00387">
    <property type="entry name" value="HATPase_c"/>
    <property type="match status" value="1"/>
</dbReference>
<comment type="caution">
    <text evidence="22">The sequence shown here is derived from an EMBL/GenBank/DDBJ whole genome shotgun (WGS) entry which is preliminary data.</text>
</comment>
<dbReference type="FunFam" id="1.10.287.130:FF:000004">
    <property type="entry name" value="Ethylene receptor 1"/>
    <property type="match status" value="1"/>
</dbReference>
<dbReference type="InterPro" id="IPR035965">
    <property type="entry name" value="PAS-like_dom_sf"/>
</dbReference>
<feature type="domain" description="HPt" evidence="21">
    <location>
        <begin position="1081"/>
        <end position="1174"/>
    </location>
</feature>
<dbReference type="EMBL" id="JACJFM010000022">
    <property type="protein sequence ID" value="MBB1488011.1"/>
    <property type="molecule type" value="Genomic_DNA"/>
</dbReference>
<feature type="domain" description="Response regulatory" evidence="19">
    <location>
        <begin position="906"/>
        <end position="1023"/>
    </location>
</feature>
<evidence type="ECO:0000256" key="7">
    <source>
        <dbReference type="ARBA" id="ARBA00022692"/>
    </source>
</evidence>
<dbReference type="Gene3D" id="6.10.340.10">
    <property type="match status" value="1"/>
</dbReference>
<dbReference type="InterPro" id="IPR003661">
    <property type="entry name" value="HisK_dim/P_dom"/>
</dbReference>
<evidence type="ECO:0000259" key="18">
    <source>
        <dbReference type="PROSITE" id="PS50109"/>
    </source>
</evidence>
<feature type="compositionally biased region" description="Acidic residues" evidence="16">
    <location>
        <begin position="1031"/>
        <end position="1041"/>
    </location>
</feature>
<dbReference type="AlphaFoldDB" id="A0A839IST4"/>
<dbReference type="InterPro" id="IPR003660">
    <property type="entry name" value="HAMP_dom"/>
</dbReference>
<dbReference type="CDD" id="cd17546">
    <property type="entry name" value="REC_hyHK_CKI1_RcsC-like"/>
    <property type="match status" value="1"/>
</dbReference>
<dbReference type="InterPro" id="IPR008207">
    <property type="entry name" value="Sig_transdc_His_kin_Hpt_dom"/>
</dbReference>
<dbReference type="Pfam" id="PF00512">
    <property type="entry name" value="HisKA"/>
    <property type="match status" value="1"/>
</dbReference>
<feature type="modified residue" description="4-aspartylphosphate" evidence="15">
    <location>
        <position position="955"/>
    </location>
</feature>
<dbReference type="CDD" id="cd16922">
    <property type="entry name" value="HATPase_EvgS-ArcB-TorS-like"/>
    <property type="match status" value="1"/>
</dbReference>
<dbReference type="PROSITE" id="PS50109">
    <property type="entry name" value="HIS_KIN"/>
    <property type="match status" value="1"/>
</dbReference>
<dbReference type="Gene3D" id="3.40.50.2300">
    <property type="match status" value="1"/>
</dbReference>
<dbReference type="InterPro" id="IPR036890">
    <property type="entry name" value="HATPase_C_sf"/>
</dbReference>
<dbReference type="Pfam" id="PF00989">
    <property type="entry name" value="PAS"/>
    <property type="match status" value="1"/>
</dbReference>
<evidence type="ECO:0000256" key="15">
    <source>
        <dbReference type="PROSITE-ProRule" id="PRU00169"/>
    </source>
</evidence>
<keyword evidence="5 15" id="KW-0597">Phosphoprotein</keyword>
<dbReference type="CDD" id="cd00082">
    <property type="entry name" value="HisKA"/>
    <property type="match status" value="1"/>
</dbReference>
<dbReference type="SMART" id="SM00388">
    <property type="entry name" value="HisKA"/>
    <property type="match status" value="1"/>
</dbReference>
<dbReference type="FunFam" id="3.30.565.10:FF:000010">
    <property type="entry name" value="Sensor histidine kinase RcsC"/>
    <property type="match status" value="1"/>
</dbReference>
<feature type="transmembrane region" description="Helical" evidence="17">
    <location>
        <begin position="6"/>
        <end position="27"/>
    </location>
</feature>
<evidence type="ECO:0000256" key="11">
    <source>
        <dbReference type="ARBA" id="ARBA00022989"/>
    </source>
</evidence>
<dbReference type="PROSITE" id="PS50110">
    <property type="entry name" value="RESPONSE_REGULATORY"/>
    <property type="match status" value="1"/>
</dbReference>
<keyword evidence="12" id="KW-0902">Two-component regulatory system</keyword>
<dbReference type="CDD" id="cd06225">
    <property type="entry name" value="HAMP"/>
    <property type="match status" value="1"/>
</dbReference>
<dbReference type="InterPro" id="IPR036641">
    <property type="entry name" value="HPT_dom_sf"/>
</dbReference>
<dbReference type="Pfam" id="PF00072">
    <property type="entry name" value="Response_reg"/>
    <property type="match status" value="1"/>
</dbReference>
<evidence type="ECO:0000259" key="20">
    <source>
        <dbReference type="PROSITE" id="PS50885"/>
    </source>
</evidence>
<dbReference type="InterPro" id="IPR000014">
    <property type="entry name" value="PAS"/>
</dbReference>
<evidence type="ECO:0000313" key="22">
    <source>
        <dbReference type="EMBL" id="MBB1488011.1"/>
    </source>
</evidence>
<evidence type="ECO:0000259" key="21">
    <source>
        <dbReference type="PROSITE" id="PS50894"/>
    </source>
</evidence>
<dbReference type="Pfam" id="PF02518">
    <property type="entry name" value="HATPase_c"/>
    <property type="match status" value="1"/>
</dbReference>
<evidence type="ECO:0000256" key="13">
    <source>
        <dbReference type="ARBA" id="ARBA00023136"/>
    </source>
</evidence>
<evidence type="ECO:0000256" key="17">
    <source>
        <dbReference type="SAM" id="Phobius"/>
    </source>
</evidence>
<dbReference type="InterPro" id="IPR001789">
    <property type="entry name" value="Sig_transdc_resp-reg_receiver"/>
</dbReference>
<evidence type="ECO:0000256" key="1">
    <source>
        <dbReference type="ARBA" id="ARBA00000085"/>
    </source>
</evidence>
<organism evidence="22 23">
    <name type="scientific">Oceanospirillum sediminis</name>
    <dbReference type="NCBI Taxonomy" id="2760088"/>
    <lineage>
        <taxon>Bacteria</taxon>
        <taxon>Pseudomonadati</taxon>
        <taxon>Pseudomonadota</taxon>
        <taxon>Gammaproteobacteria</taxon>
        <taxon>Oceanospirillales</taxon>
        <taxon>Oceanospirillaceae</taxon>
        <taxon>Oceanospirillum</taxon>
    </lineage>
</organism>
<keyword evidence="6" id="KW-0808">Transferase</keyword>
<dbReference type="Gene3D" id="1.20.120.160">
    <property type="entry name" value="HPT domain"/>
    <property type="match status" value="1"/>
</dbReference>
<dbReference type="SUPFAM" id="SSF52172">
    <property type="entry name" value="CheY-like"/>
    <property type="match status" value="1"/>
</dbReference>
<reference evidence="22 23" key="1">
    <citation type="submission" date="2020-08" db="EMBL/GenBank/DDBJ databases">
        <title>Oceanospirillum sp. nov. isolated from marine sediment.</title>
        <authorList>
            <person name="Ji X."/>
        </authorList>
    </citation>
    <scope>NUCLEOTIDE SEQUENCE [LARGE SCALE GENOMIC DNA]</scope>
    <source>
        <strain evidence="22 23">D5</strain>
    </source>
</reference>
<dbReference type="GO" id="GO:0005886">
    <property type="term" value="C:plasma membrane"/>
    <property type="evidence" value="ECO:0007669"/>
    <property type="project" value="UniProtKB-SubCell"/>
</dbReference>
<comment type="catalytic activity">
    <reaction evidence="1">
        <text>ATP + protein L-histidine = ADP + protein N-phospho-L-histidine.</text>
        <dbReference type="EC" id="2.7.13.3"/>
    </reaction>
</comment>
<dbReference type="SUPFAM" id="SSF55874">
    <property type="entry name" value="ATPase domain of HSP90 chaperone/DNA topoisomerase II/histidine kinase"/>
    <property type="match status" value="1"/>
</dbReference>
<dbReference type="PROSITE" id="PS50894">
    <property type="entry name" value="HPT"/>
    <property type="match status" value="1"/>
</dbReference>
<evidence type="ECO:0000256" key="10">
    <source>
        <dbReference type="ARBA" id="ARBA00022840"/>
    </source>
</evidence>
<dbReference type="SUPFAM" id="SSF47226">
    <property type="entry name" value="Histidine-containing phosphotransfer domain, HPT domain"/>
    <property type="match status" value="1"/>
</dbReference>
<evidence type="ECO:0000256" key="12">
    <source>
        <dbReference type="ARBA" id="ARBA00023012"/>
    </source>
</evidence>
<evidence type="ECO:0000256" key="16">
    <source>
        <dbReference type="SAM" id="MobiDB-lite"/>
    </source>
</evidence>
<dbReference type="GO" id="GO:0000155">
    <property type="term" value="F:phosphorelay sensor kinase activity"/>
    <property type="evidence" value="ECO:0007669"/>
    <property type="project" value="InterPro"/>
</dbReference>
<evidence type="ECO:0000256" key="9">
    <source>
        <dbReference type="ARBA" id="ARBA00022777"/>
    </source>
</evidence>
<dbReference type="RefSeq" id="WP_182809788.1">
    <property type="nucleotide sequence ID" value="NZ_JACJFM010000022.1"/>
</dbReference>
<dbReference type="InterPro" id="IPR005467">
    <property type="entry name" value="His_kinase_dom"/>
</dbReference>
<comment type="subcellular location">
    <subcellularLocation>
        <location evidence="2">Cell membrane</location>
        <topology evidence="2">Multi-pass membrane protein</topology>
    </subcellularLocation>
</comment>
<dbReference type="Proteomes" id="UP000565262">
    <property type="component" value="Unassembled WGS sequence"/>
</dbReference>
<dbReference type="NCBIfam" id="TIGR00229">
    <property type="entry name" value="sensory_box"/>
    <property type="match status" value="1"/>
</dbReference>
<dbReference type="EC" id="2.7.13.3" evidence="3"/>
<feature type="modified residue" description="Phosphohistidine" evidence="14">
    <location>
        <position position="1120"/>
    </location>
</feature>
<keyword evidence="13 17" id="KW-0472">Membrane</keyword>
<dbReference type="PROSITE" id="PS50885">
    <property type="entry name" value="HAMP"/>
    <property type="match status" value="1"/>
</dbReference>
<gene>
    <name evidence="22" type="ORF">H4O21_15500</name>
</gene>
<dbReference type="SUPFAM" id="SSF158472">
    <property type="entry name" value="HAMP domain-like"/>
    <property type="match status" value="1"/>
</dbReference>
<dbReference type="PANTHER" id="PTHR45339">
    <property type="entry name" value="HYBRID SIGNAL TRANSDUCTION HISTIDINE KINASE J"/>
    <property type="match status" value="1"/>
</dbReference>
<dbReference type="SMART" id="SM00304">
    <property type="entry name" value="HAMP"/>
    <property type="match status" value="1"/>
</dbReference>
<keyword evidence="8" id="KW-0547">Nucleotide-binding</keyword>
<dbReference type="Gene3D" id="3.30.565.10">
    <property type="entry name" value="Histidine kinase-like ATPase, C-terminal domain"/>
    <property type="match status" value="1"/>
</dbReference>
<keyword evidence="23" id="KW-1185">Reference proteome</keyword>
<protein>
    <recommendedName>
        <fullName evidence="3">histidine kinase</fullName>
        <ecNumber evidence="3">2.7.13.3</ecNumber>
    </recommendedName>
</protein>
<evidence type="ECO:0000313" key="23">
    <source>
        <dbReference type="Proteomes" id="UP000565262"/>
    </source>
</evidence>
<dbReference type="InterPro" id="IPR036097">
    <property type="entry name" value="HisK_dim/P_sf"/>
</dbReference>
<dbReference type="Gene3D" id="1.10.287.130">
    <property type="match status" value="1"/>
</dbReference>
<accession>A0A839IST4</accession>
<dbReference type="SMART" id="SM00448">
    <property type="entry name" value="REC"/>
    <property type="match status" value="1"/>
</dbReference>
<keyword evidence="9" id="KW-0418">Kinase</keyword>
<evidence type="ECO:0000256" key="3">
    <source>
        <dbReference type="ARBA" id="ARBA00012438"/>
    </source>
</evidence>
<dbReference type="GO" id="GO:0006355">
    <property type="term" value="P:regulation of DNA-templated transcription"/>
    <property type="evidence" value="ECO:0007669"/>
    <property type="project" value="InterPro"/>
</dbReference>
<dbReference type="InterPro" id="IPR011006">
    <property type="entry name" value="CheY-like_superfamily"/>
</dbReference>
<dbReference type="Pfam" id="PF01627">
    <property type="entry name" value="Hpt"/>
    <property type="match status" value="1"/>
</dbReference>
<feature type="domain" description="HAMP" evidence="20">
    <location>
        <begin position="162"/>
        <end position="214"/>
    </location>
</feature>
<keyword evidence="7 17" id="KW-0812">Transmembrane</keyword>
<keyword evidence="4" id="KW-1003">Cell membrane</keyword>
<evidence type="ECO:0000256" key="6">
    <source>
        <dbReference type="ARBA" id="ARBA00022679"/>
    </source>
</evidence>
<proteinExistence type="predicted"/>
<dbReference type="Gene3D" id="3.30.450.20">
    <property type="entry name" value="PAS domain"/>
    <property type="match status" value="1"/>
</dbReference>
<evidence type="ECO:0000256" key="14">
    <source>
        <dbReference type="PROSITE-ProRule" id="PRU00110"/>
    </source>
</evidence>
<dbReference type="GO" id="GO:0005524">
    <property type="term" value="F:ATP binding"/>
    <property type="evidence" value="ECO:0007669"/>
    <property type="project" value="UniProtKB-KW"/>
</dbReference>
<dbReference type="Pfam" id="PF00672">
    <property type="entry name" value="HAMP"/>
    <property type="match status" value="1"/>
</dbReference>
<keyword evidence="10" id="KW-0067">ATP-binding</keyword>
<name>A0A839IST4_9GAMM</name>
<dbReference type="PRINTS" id="PR00344">
    <property type="entry name" value="BCTRLSENSOR"/>
</dbReference>
<dbReference type="InterPro" id="IPR003594">
    <property type="entry name" value="HATPase_dom"/>
</dbReference>